<feature type="domain" description="RNase H type-1" evidence="1">
    <location>
        <begin position="20"/>
        <end position="138"/>
    </location>
</feature>
<dbReference type="Pfam" id="PF13456">
    <property type="entry name" value="RVT_3"/>
    <property type="match status" value="1"/>
</dbReference>
<dbReference type="Proteomes" id="UP000824890">
    <property type="component" value="Unassembled WGS sequence"/>
</dbReference>
<reference evidence="2 3" key="1">
    <citation type="submission" date="2021-05" db="EMBL/GenBank/DDBJ databases">
        <title>Genome Assembly of Synthetic Allotetraploid Brassica napus Reveals Homoeologous Exchanges between Subgenomes.</title>
        <authorList>
            <person name="Davis J.T."/>
        </authorList>
    </citation>
    <scope>NUCLEOTIDE SEQUENCE [LARGE SCALE GENOMIC DNA]</scope>
    <source>
        <strain evidence="3">cv. Da-Ae</strain>
        <tissue evidence="2">Seedling</tissue>
    </source>
</reference>
<proteinExistence type="predicted"/>
<dbReference type="SUPFAM" id="SSF53098">
    <property type="entry name" value="Ribonuclease H-like"/>
    <property type="match status" value="1"/>
</dbReference>
<evidence type="ECO:0000259" key="1">
    <source>
        <dbReference type="Pfam" id="PF13456"/>
    </source>
</evidence>
<accession>A0ABQ8E9L1</accession>
<dbReference type="InterPro" id="IPR002156">
    <property type="entry name" value="RNaseH_domain"/>
</dbReference>
<dbReference type="InterPro" id="IPR044730">
    <property type="entry name" value="RNase_H-like_dom_plant"/>
</dbReference>
<gene>
    <name evidence="2" type="ORF">HID58_004954</name>
</gene>
<protein>
    <recommendedName>
        <fullName evidence="1">RNase H type-1 domain-containing protein</fullName>
    </recommendedName>
</protein>
<dbReference type="PANTHER" id="PTHR47074">
    <property type="entry name" value="BNAC02G40300D PROTEIN"/>
    <property type="match status" value="1"/>
</dbReference>
<dbReference type="InterPro" id="IPR012337">
    <property type="entry name" value="RNaseH-like_sf"/>
</dbReference>
<dbReference type="EMBL" id="JAGKQM010000002">
    <property type="protein sequence ID" value="KAH0937493.1"/>
    <property type="molecule type" value="Genomic_DNA"/>
</dbReference>
<organism evidence="2 3">
    <name type="scientific">Brassica napus</name>
    <name type="common">Rape</name>
    <dbReference type="NCBI Taxonomy" id="3708"/>
    <lineage>
        <taxon>Eukaryota</taxon>
        <taxon>Viridiplantae</taxon>
        <taxon>Streptophyta</taxon>
        <taxon>Embryophyta</taxon>
        <taxon>Tracheophyta</taxon>
        <taxon>Spermatophyta</taxon>
        <taxon>Magnoliopsida</taxon>
        <taxon>eudicotyledons</taxon>
        <taxon>Gunneridae</taxon>
        <taxon>Pentapetalae</taxon>
        <taxon>rosids</taxon>
        <taxon>malvids</taxon>
        <taxon>Brassicales</taxon>
        <taxon>Brassicaceae</taxon>
        <taxon>Brassiceae</taxon>
        <taxon>Brassica</taxon>
    </lineage>
</organism>
<evidence type="ECO:0000313" key="2">
    <source>
        <dbReference type="EMBL" id="KAH0937493.1"/>
    </source>
</evidence>
<evidence type="ECO:0000313" key="3">
    <source>
        <dbReference type="Proteomes" id="UP000824890"/>
    </source>
</evidence>
<keyword evidence="3" id="KW-1185">Reference proteome</keyword>
<dbReference type="Gene3D" id="3.30.420.10">
    <property type="entry name" value="Ribonuclease H-like superfamily/Ribonuclease H"/>
    <property type="match status" value="1"/>
</dbReference>
<dbReference type="InterPro" id="IPR052929">
    <property type="entry name" value="RNase_H-like_EbsB-rel"/>
</dbReference>
<name>A0ABQ8E9L1_BRANA</name>
<dbReference type="InterPro" id="IPR036397">
    <property type="entry name" value="RNaseH_sf"/>
</dbReference>
<dbReference type="PANTHER" id="PTHR47074:SF11">
    <property type="entry name" value="REVERSE TRANSCRIPTASE-LIKE PROTEIN"/>
    <property type="match status" value="1"/>
</dbReference>
<comment type="caution">
    <text evidence="2">The sequence shown here is derived from an EMBL/GenBank/DDBJ whole genome shotgun (WGS) entry which is preliminary data.</text>
</comment>
<sequence length="155" mass="17075">MLIRFPYNEQRPFNTIVVKTDAAWDALRQAAGLGWFLQSNSQNKTYKERVEFVSSPLMAEALALRIAVLTCRRLKMKRVCFESDSAQLIKIVNSGSGALDLHGVASDIISCIPAFVSVCFVWIPRERNTDADLLAKSALNAPGQFVVDGVVNALS</sequence>
<dbReference type="CDD" id="cd06222">
    <property type="entry name" value="RNase_H_like"/>
    <property type="match status" value="1"/>
</dbReference>